<evidence type="ECO:0000256" key="4">
    <source>
        <dbReference type="ARBA" id="ARBA00022692"/>
    </source>
</evidence>
<feature type="transmembrane region" description="Helical" evidence="7">
    <location>
        <begin position="289"/>
        <end position="309"/>
    </location>
</feature>
<keyword evidence="10" id="KW-1185">Reference proteome</keyword>
<protein>
    <recommendedName>
        <fullName evidence="8">Major facilitator superfamily (MFS) profile domain-containing protein</fullName>
    </recommendedName>
</protein>
<feature type="transmembrane region" description="Helical" evidence="7">
    <location>
        <begin position="121"/>
        <end position="144"/>
    </location>
</feature>
<keyword evidence="3" id="KW-0813">Transport</keyword>
<dbReference type="AlphaFoldDB" id="A0A6C2UEV9"/>
<name>A0A6C2UEV9_PONDE</name>
<feature type="transmembrane region" description="Helical" evidence="7">
    <location>
        <begin position="264"/>
        <end position="282"/>
    </location>
</feature>
<dbReference type="PANTHER" id="PTHR23514:SF3">
    <property type="entry name" value="BYPASS OF STOP CODON PROTEIN 6"/>
    <property type="match status" value="1"/>
</dbReference>
<comment type="similarity">
    <text evidence="2">Belongs to the major facilitator superfamily.</text>
</comment>
<dbReference type="Pfam" id="PF07690">
    <property type="entry name" value="MFS_1"/>
    <property type="match status" value="1"/>
</dbReference>
<feature type="domain" description="Major facilitator superfamily (MFS) profile" evidence="8">
    <location>
        <begin position="11"/>
        <end position="410"/>
    </location>
</feature>
<dbReference type="InterPro" id="IPR020846">
    <property type="entry name" value="MFS_dom"/>
</dbReference>
<dbReference type="EMBL" id="CAAHFG010000005">
    <property type="protein sequence ID" value="VGO17904.1"/>
    <property type="molecule type" value="Genomic_DNA"/>
</dbReference>
<dbReference type="InterPro" id="IPR011701">
    <property type="entry name" value="MFS"/>
</dbReference>
<comment type="subcellular location">
    <subcellularLocation>
        <location evidence="1">Endomembrane system</location>
        <topology evidence="1">Multi-pass membrane protein</topology>
    </subcellularLocation>
</comment>
<feature type="transmembrane region" description="Helical" evidence="7">
    <location>
        <begin position="357"/>
        <end position="377"/>
    </location>
</feature>
<keyword evidence="5 7" id="KW-1133">Transmembrane helix</keyword>
<evidence type="ECO:0000256" key="1">
    <source>
        <dbReference type="ARBA" id="ARBA00004127"/>
    </source>
</evidence>
<feature type="transmembrane region" description="Helical" evidence="7">
    <location>
        <begin position="80"/>
        <end position="101"/>
    </location>
</feature>
<keyword evidence="6 7" id="KW-0472">Membrane</keyword>
<dbReference type="Gene3D" id="1.20.1250.20">
    <property type="entry name" value="MFS general substrate transporter like domains"/>
    <property type="match status" value="2"/>
</dbReference>
<sequence length="422" mass="44880">MSDNDNTVHAHRMWLFIASCISLLTTSMIFAIRGDISAALSADFHLNAELMGKMWSPAFLGFTFSIFICGFAVDALGMKVMHVLSAVGFLVGLGCIIAAPMPELAEGEIVSGIFATPGTSMLFIGFLIMGIAQGIVEGVINPLAATIYPDKKGQMLNVLHAWWPGGMIIGGLLALALTKGGASWQAKMGMIAIPTVIYLVMCLMRKYPQTERVAAKVSTADMVKGTFKPLFILLFLLMWLTAAVELGPDQWFPALMKELTGMEGIIFLCYTAGLVFVIRFFGGGLVHKFSPLIVLIVCSVLTFIGLFWLGTLKTGASAAVAFTAATIFGIGKSFFWPTMLGIVAERFPKGGALAMNLMGGAGMASIAFVLPIMGGQLDTAGAGAALKMVSYLAIALIVVFTALHIGFQMKGGYKAVHVSDEE</sequence>
<reference evidence="9 10" key="1">
    <citation type="submission" date="2019-04" db="EMBL/GenBank/DDBJ databases">
        <authorList>
            <person name="Van Vliet M D."/>
        </authorList>
    </citation>
    <scope>NUCLEOTIDE SEQUENCE [LARGE SCALE GENOMIC DNA]</scope>
    <source>
        <strain evidence="9 10">F1</strain>
    </source>
</reference>
<dbReference type="RefSeq" id="WP_136083364.1">
    <property type="nucleotide sequence ID" value="NZ_CAAHFG010000005.1"/>
</dbReference>
<dbReference type="SUPFAM" id="SSF103473">
    <property type="entry name" value="MFS general substrate transporter"/>
    <property type="match status" value="1"/>
</dbReference>
<evidence type="ECO:0000313" key="10">
    <source>
        <dbReference type="Proteomes" id="UP000366872"/>
    </source>
</evidence>
<gene>
    <name evidence="9" type="ORF">PDESU_06506</name>
</gene>
<feature type="transmembrane region" description="Helical" evidence="7">
    <location>
        <begin position="389"/>
        <end position="407"/>
    </location>
</feature>
<feature type="transmembrane region" description="Helical" evidence="7">
    <location>
        <begin position="12"/>
        <end position="34"/>
    </location>
</feature>
<dbReference type="GO" id="GO:0012505">
    <property type="term" value="C:endomembrane system"/>
    <property type="evidence" value="ECO:0007669"/>
    <property type="project" value="UniProtKB-SubCell"/>
</dbReference>
<proteinExistence type="inferred from homology"/>
<feature type="transmembrane region" description="Helical" evidence="7">
    <location>
        <begin position="156"/>
        <end position="178"/>
    </location>
</feature>
<dbReference type="InterPro" id="IPR036259">
    <property type="entry name" value="MFS_trans_sf"/>
</dbReference>
<dbReference type="GO" id="GO:0022857">
    <property type="term" value="F:transmembrane transporter activity"/>
    <property type="evidence" value="ECO:0007669"/>
    <property type="project" value="InterPro"/>
</dbReference>
<evidence type="ECO:0000256" key="2">
    <source>
        <dbReference type="ARBA" id="ARBA00008335"/>
    </source>
</evidence>
<dbReference type="InterPro" id="IPR051788">
    <property type="entry name" value="MFS_Transporter"/>
</dbReference>
<dbReference type="PROSITE" id="PS50850">
    <property type="entry name" value="MFS"/>
    <property type="match status" value="1"/>
</dbReference>
<feature type="transmembrane region" description="Helical" evidence="7">
    <location>
        <begin position="184"/>
        <end position="204"/>
    </location>
</feature>
<dbReference type="Proteomes" id="UP000366872">
    <property type="component" value="Unassembled WGS sequence"/>
</dbReference>
<evidence type="ECO:0000256" key="6">
    <source>
        <dbReference type="ARBA" id="ARBA00023136"/>
    </source>
</evidence>
<evidence type="ECO:0000313" key="9">
    <source>
        <dbReference type="EMBL" id="VGO17904.1"/>
    </source>
</evidence>
<evidence type="ECO:0000256" key="3">
    <source>
        <dbReference type="ARBA" id="ARBA00022448"/>
    </source>
</evidence>
<dbReference type="PANTHER" id="PTHR23514">
    <property type="entry name" value="BYPASS OF STOP CODON PROTEIN 6"/>
    <property type="match status" value="1"/>
</dbReference>
<organism evidence="9 10">
    <name type="scientific">Pontiella desulfatans</name>
    <dbReference type="NCBI Taxonomy" id="2750659"/>
    <lineage>
        <taxon>Bacteria</taxon>
        <taxon>Pseudomonadati</taxon>
        <taxon>Kiritimatiellota</taxon>
        <taxon>Kiritimatiellia</taxon>
        <taxon>Kiritimatiellales</taxon>
        <taxon>Pontiellaceae</taxon>
        <taxon>Pontiella</taxon>
    </lineage>
</organism>
<feature type="transmembrane region" description="Helical" evidence="7">
    <location>
        <begin position="225"/>
        <end position="244"/>
    </location>
</feature>
<evidence type="ECO:0000259" key="8">
    <source>
        <dbReference type="PROSITE" id="PS50850"/>
    </source>
</evidence>
<feature type="transmembrane region" description="Helical" evidence="7">
    <location>
        <begin position="315"/>
        <end position="336"/>
    </location>
</feature>
<feature type="transmembrane region" description="Helical" evidence="7">
    <location>
        <begin position="54"/>
        <end position="73"/>
    </location>
</feature>
<accession>A0A6C2UEV9</accession>
<dbReference type="GO" id="GO:0016020">
    <property type="term" value="C:membrane"/>
    <property type="evidence" value="ECO:0007669"/>
    <property type="project" value="TreeGrafter"/>
</dbReference>
<evidence type="ECO:0000256" key="7">
    <source>
        <dbReference type="SAM" id="Phobius"/>
    </source>
</evidence>
<keyword evidence="4 7" id="KW-0812">Transmembrane</keyword>
<evidence type="ECO:0000256" key="5">
    <source>
        <dbReference type="ARBA" id="ARBA00022989"/>
    </source>
</evidence>